<dbReference type="eggNOG" id="COG1484">
    <property type="taxonomic scope" value="Bacteria"/>
</dbReference>
<dbReference type="PATRIC" id="fig|1301098.3.peg.5014"/>
<organism evidence="3 4">
    <name type="scientific">Pseudomonas knackmussii (strain DSM 6978 / CCUG 54928 / LMG 23759 / B13)</name>
    <dbReference type="NCBI Taxonomy" id="1301098"/>
    <lineage>
        <taxon>Bacteria</taxon>
        <taxon>Pseudomonadati</taxon>
        <taxon>Pseudomonadota</taxon>
        <taxon>Gammaproteobacteria</taxon>
        <taxon>Pseudomonadales</taxon>
        <taxon>Pseudomonadaceae</taxon>
        <taxon>Pseudomonas</taxon>
    </lineage>
</organism>
<dbReference type="KEGG" id="pkc:PKB_5040"/>
<accession>A0A024HPK0</accession>
<keyword evidence="4" id="KW-1185">Reference proteome</keyword>
<dbReference type="SMART" id="SM00382">
    <property type="entry name" value="AAA"/>
    <property type="match status" value="1"/>
</dbReference>
<sequence>MTARISNFVRAPERTQGPDNGAECPVHGRYTEVSVEQFDGGKLSTGCPACHFAGLRTSPEGSEQHRQALQVEQQRRLNTLLIGSGITPRFRDAMFQSYQTGDTVPMVQVLVRCRDFAEKFPEHYEAGRSLLLVGNVGTGKTHLGSAIAQHVIREHGAQAVITSAAQIIRAAKGAMARTAQYTERDVIEELVGFDLLVIDEVGAQGGTEYERGLLHEVIDQRYQQVLPTVLISNLPAEAGGDQHGELTLQDFIGERALDRLRQGGRAVRFTWGSARRGVSA</sequence>
<gene>
    <name evidence="3" type="ORF">PKB_5040</name>
</gene>
<dbReference type="SUPFAM" id="SSF52540">
    <property type="entry name" value="P-loop containing nucleoside triphosphate hydrolases"/>
    <property type="match status" value="1"/>
</dbReference>
<dbReference type="Proteomes" id="UP000025241">
    <property type="component" value="Chromosome I"/>
</dbReference>
<dbReference type="AlphaFoldDB" id="A0A024HPK0"/>
<feature type="domain" description="AAA+ ATPase" evidence="2">
    <location>
        <begin position="126"/>
        <end position="268"/>
    </location>
</feature>
<dbReference type="HOGENOM" id="CLU_062999_3_1_6"/>
<evidence type="ECO:0000313" key="4">
    <source>
        <dbReference type="Proteomes" id="UP000025241"/>
    </source>
</evidence>
<name>A0A024HPK0_PSEKB</name>
<dbReference type="InterPro" id="IPR003593">
    <property type="entry name" value="AAA+_ATPase"/>
</dbReference>
<dbReference type="InterPro" id="IPR027417">
    <property type="entry name" value="P-loop_NTPase"/>
</dbReference>
<evidence type="ECO:0000259" key="2">
    <source>
        <dbReference type="SMART" id="SM00382"/>
    </source>
</evidence>
<dbReference type="InterPro" id="IPR002611">
    <property type="entry name" value="IstB_ATP-bd"/>
</dbReference>
<dbReference type="GO" id="GO:0006260">
    <property type="term" value="P:DNA replication"/>
    <property type="evidence" value="ECO:0007669"/>
    <property type="project" value="TreeGrafter"/>
</dbReference>
<protein>
    <recommendedName>
        <fullName evidence="2">AAA+ ATPase domain-containing protein</fullName>
    </recommendedName>
</protein>
<dbReference type="GO" id="GO:0005524">
    <property type="term" value="F:ATP binding"/>
    <property type="evidence" value="ECO:0007669"/>
    <property type="project" value="InterPro"/>
</dbReference>
<dbReference type="PANTHER" id="PTHR30050:SF4">
    <property type="entry name" value="ATP-BINDING PROTEIN RV3427C IN INSERTION SEQUENCE-RELATED"/>
    <property type="match status" value="1"/>
</dbReference>
<dbReference type="Gene3D" id="3.40.50.300">
    <property type="entry name" value="P-loop containing nucleotide triphosphate hydrolases"/>
    <property type="match status" value="1"/>
</dbReference>
<evidence type="ECO:0000256" key="1">
    <source>
        <dbReference type="SAM" id="MobiDB-lite"/>
    </source>
</evidence>
<feature type="region of interest" description="Disordered" evidence="1">
    <location>
        <begin position="1"/>
        <end position="24"/>
    </location>
</feature>
<dbReference type="Pfam" id="PF01695">
    <property type="entry name" value="IstB_IS21"/>
    <property type="match status" value="1"/>
</dbReference>
<reference evidence="3 4" key="1">
    <citation type="submission" date="2013-03" db="EMBL/GenBank/DDBJ databases">
        <authorList>
            <person name="Linke B."/>
        </authorList>
    </citation>
    <scope>NUCLEOTIDE SEQUENCE [LARGE SCALE GENOMIC DNA]</scope>
    <source>
        <strain evidence="3 4">B13</strain>
    </source>
</reference>
<dbReference type="RefSeq" id="WP_043255420.1">
    <property type="nucleotide sequence ID" value="NZ_HG322950.1"/>
</dbReference>
<reference evidence="3 4" key="2">
    <citation type="submission" date="2014-05" db="EMBL/GenBank/DDBJ databases">
        <title>Genome sequence of the 3-chlorobenzoate degrading bacterium Pseudomonas knackmussii B13 shows multiple evidence for horizontal gene transfer.</title>
        <authorList>
            <person name="Miyazaki R."/>
            <person name="Bertelli C."/>
            <person name="Falquet L."/>
            <person name="Robinson-Rechavi M."/>
            <person name="Gharib W."/>
            <person name="Roy S."/>
            <person name="Van der Meer J.R."/>
        </authorList>
    </citation>
    <scope>NUCLEOTIDE SEQUENCE [LARGE SCALE GENOMIC DNA]</scope>
    <source>
        <strain evidence="3 4">B13</strain>
    </source>
</reference>
<evidence type="ECO:0000313" key="3">
    <source>
        <dbReference type="EMBL" id="CDF86353.1"/>
    </source>
</evidence>
<dbReference type="OrthoDB" id="5956003at2"/>
<dbReference type="EMBL" id="HG322950">
    <property type="protein sequence ID" value="CDF86353.1"/>
    <property type="molecule type" value="Genomic_DNA"/>
</dbReference>
<dbReference type="CDD" id="cd00009">
    <property type="entry name" value="AAA"/>
    <property type="match status" value="1"/>
</dbReference>
<proteinExistence type="predicted"/>
<dbReference type="STRING" id="1301098.PKB_5040"/>
<dbReference type="PANTHER" id="PTHR30050">
    <property type="entry name" value="CHROMOSOMAL REPLICATION INITIATOR PROTEIN DNAA"/>
    <property type="match status" value="1"/>
</dbReference>